<reference evidence="1 2" key="1">
    <citation type="submission" date="2020-02" db="EMBL/GenBank/DDBJ databases">
        <title>Draft genome sequence of Haematococcus lacustris strain NIES-144.</title>
        <authorList>
            <person name="Morimoto D."/>
            <person name="Nakagawa S."/>
            <person name="Yoshida T."/>
            <person name="Sawayama S."/>
        </authorList>
    </citation>
    <scope>NUCLEOTIDE SEQUENCE [LARGE SCALE GENOMIC DNA]</scope>
    <source>
        <strain evidence="1 2">NIES-144</strain>
    </source>
</reference>
<sequence length="93" mass="10176">MLAVQGCSPHRITIDGEWAATYVLALPTDPTEATAPAIWWERLKAAPAYNVEKAKELCTSGKLKELAYSDLDAFVTLLDTGERYLPPPGKPQC</sequence>
<dbReference type="Proteomes" id="UP000485058">
    <property type="component" value="Unassembled WGS sequence"/>
</dbReference>
<keyword evidence="2" id="KW-1185">Reference proteome</keyword>
<protein>
    <submittedName>
        <fullName evidence="1">Uncharacterized protein</fullName>
    </submittedName>
</protein>
<accession>A0A699YQP4</accession>
<dbReference type="AlphaFoldDB" id="A0A699YQP4"/>
<organism evidence="1 2">
    <name type="scientific">Haematococcus lacustris</name>
    <name type="common">Green alga</name>
    <name type="synonym">Haematococcus pluvialis</name>
    <dbReference type="NCBI Taxonomy" id="44745"/>
    <lineage>
        <taxon>Eukaryota</taxon>
        <taxon>Viridiplantae</taxon>
        <taxon>Chlorophyta</taxon>
        <taxon>core chlorophytes</taxon>
        <taxon>Chlorophyceae</taxon>
        <taxon>CS clade</taxon>
        <taxon>Chlamydomonadales</taxon>
        <taxon>Haematococcaceae</taxon>
        <taxon>Haematococcus</taxon>
    </lineage>
</organism>
<evidence type="ECO:0000313" key="1">
    <source>
        <dbReference type="EMBL" id="GFH09226.1"/>
    </source>
</evidence>
<evidence type="ECO:0000313" key="2">
    <source>
        <dbReference type="Proteomes" id="UP000485058"/>
    </source>
</evidence>
<proteinExistence type="predicted"/>
<gene>
    <name evidence="1" type="ORF">HaLaN_04330</name>
</gene>
<name>A0A699YQP4_HAELA</name>
<comment type="caution">
    <text evidence="1">The sequence shown here is derived from an EMBL/GenBank/DDBJ whole genome shotgun (WGS) entry which is preliminary data.</text>
</comment>
<dbReference type="EMBL" id="BLLF01000218">
    <property type="protein sequence ID" value="GFH09226.1"/>
    <property type="molecule type" value="Genomic_DNA"/>
</dbReference>